<protein>
    <submittedName>
        <fullName evidence="4">Uncharacterized protein</fullName>
    </submittedName>
</protein>
<sequence length="273" mass="32128">MSQLPIHDKIYEKLDFFHKSNKIPHIIFHGTSGSGKRTIVNTFIDKIYENDKHKIKTNVMFVNCAHGKGIKFIREELKFFAKTNIQANTGVIFKSIVLINADCLTIDAQSALRRCIELFSYNTRFFIIVENKQKLLNPILSRFCEIYVPEYVLENGDIQNLHQLSIHRNFDIDNVSQKIDFYIEPLLDLDKTLHHKDLVKISNTLYDNAFSSLDVMEWIKRKKARFDPMTIIDACLWFDKIKSEYRCEKLLMLYMLDYLFLRSNKDTNSVLTI</sequence>
<dbReference type="SUPFAM" id="SSF52540">
    <property type="entry name" value="P-loop containing nucleoside triphosphate hydrolases"/>
    <property type="match status" value="1"/>
</dbReference>
<dbReference type="PANTHER" id="PTHR11669">
    <property type="entry name" value="REPLICATION FACTOR C / DNA POLYMERASE III GAMMA-TAU SUBUNIT"/>
    <property type="match status" value="1"/>
</dbReference>
<dbReference type="EMBL" id="MN739530">
    <property type="protein sequence ID" value="QHT10913.1"/>
    <property type="molecule type" value="Genomic_DNA"/>
</dbReference>
<name>A0A6C0D378_9ZZZZ</name>
<dbReference type="CDD" id="cd00009">
    <property type="entry name" value="AAA"/>
    <property type="match status" value="1"/>
</dbReference>
<dbReference type="GO" id="GO:0006281">
    <property type="term" value="P:DNA repair"/>
    <property type="evidence" value="ECO:0007669"/>
    <property type="project" value="TreeGrafter"/>
</dbReference>
<dbReference type="GO" id="GO:0005663">
    <property type="term" value="C:DNA replication factor C complex"/>
    <property type="evidence" value="ECO:0007669"/>
    <property type="project" value="TreeGrafter"/>
</dbReference>
<evidence type="ECO:0000256" key="3">
    <source>
        <dbReference type="ARBA" id="ARBA00022840"/>
    </source>
</evidence>
<evidence type="ECO:0000256" key="2">
    <source>
        <dbReference type="ARBA" id="ARBA00022741"/>
    </source>
</evidence>
<dbReference type="InterPro" id="IPR050238">
    <property type="entry name" value="DNA_Rep/Repair_Clamp_Loader"/>
</dbReference>
<keyword evidence="2" id="KW-0547">Nucleotide-binding</keyword>
<organism evidence="4">
    <name type="scientific">viral metagenome</name>
    <dbReference type="NCBI Taxonomy" id="1070528"/>
    <lineage>
        <taxon>unclassified sequences</taxon>
        <taxon>metagenomes</taxon>
        <taxon>organismal metagenomes</taxon>
    </lineage>
</organism>
<dbReference type="GO" id="GO:0006261">
    <property type="term" value="P:DNA-templated DNA replication"/>
    <property type="evidence" value="ECO:0007669"/>
    <property type="project" value="TreeGrafter"/>
</dbReference>
<dbReference type="Gene3D" id="3.40.50.300">
    <property type="entry name" value="P-loop containing nucleotide triphosphate hydrolases"/>
    <property type="match status" value="1"/>
</dbReference>
<accession>A0A6C0D378</accession>
<dbReference type="InterPro" id="IPR027417">
    <property type="entry name" value="P-loop_NTPase"/>
</dbReference>
<keyword evidence="3" id="KW-0067">ATP-binding</keyword>
<dbReference type="GO" id="GO:0003689">
    <property type="term" value="F:DNA clamp loader activity"/>
    <property type="evidence" value="ECO:0007669"/>
    <property type="project" value="TreeGrafter"/>
</dbReference>
<evidence type="ECO:0000256" key="1">
    <source>
        <dbReference type="ARBA" id="ARBA00022705"/>
    </source>
</evidence>
<reference evidence="4" key="1">
    <citation type="journal article" date="2020" name="Nature">
        <title>Giant virus diversity and host interactions through global metagenomics.</title>
        <authorList>
            <person name="Schulz F."/>
            <person name="Roux S."/>
            <person name="Paez-Espino D."/>
            <person name="Jungbluth S."/>
            <person name="Walsh D.A."/>
            <person name="Denef V.J."/>
            <person name="McMahon K.D."/>
            <person name="Konstantinidis K.T."/>
            <person name="Eloe-Fadrosh E.A."/>
            <person name="Kyrpides N.C."/>
            <person name="Woyke T."/>
        </authorList>
    </citation>
    <scope>NUCLEOTIDE SEQUENCE</scope>
    <source>
        <strain evidence="4">GVMAG-M-3300023174-111</strain>
    </source>
</reference>
<evidence type="ECO:0000313" key="4">
    <source>
        <dbReference type="EMBL" id="QHT10913.1"/>
    </source>
</evidence>
<proteinExistence type="predicted"/>
<dbReference type="AlphaFoldDB" id="A0A6C0D378"/>
<dbReference type="GO" id="GO:0005524">
    <property type="term" value="F:ATP binding"/>
    <property type="evidence" value="ECO:0007669"/>
    <property type="project" value="UniProtKB-KW"/>
</dbReference>
<dbReference type="PANTHER" id="PTHR11669:SF20">
    <property type="entry name" value="REPLICATION FACTOR C SUBUNIT 4"/>
    <property type="match status" value="1"/>
</dbReference>
<keyword evidence="1" id="KW-0235">DNA replication</keyword>